<keyword evidence="7" id="KW-1185">Reference proteome</keyword>
<dbReference type="PROSITE" id="PS50089">
    <property type="entry name" value="ZF_RING_2"/>
    <property type="match status" value="1"/>
</dbReference>
<reference evidence="6 7" key="1">
    <citation type="journal article" date="2013" name="Curr. Biol.">
        <title>The Genome of the Foraminiferan Reticulomyxa filosa.</title>
        <authorList>
            <person name="Glockner G."/>
            <person name="Hulsmann N."/>
            <person name="Schleicher M."/>
            <person name="Noegel A.A."/>
            <person name="Eichinger L."/>
            <person name="Gallinger C."/>
            <person name="Pawlowski J."/>
            <person name="Sierra R."/>
            <person name="Euteneuer U."/>
            <person name="Pillet L."/>
            <person name="Moustafa A."/>
            <person name="Platzer M."/>
            <person name="Groth M."/>
            <person name="Szafranski K."/>
            <person name="Schliwa M."/>
        </authorList>
    </citation>
    <scope>NUCLEOTIDE SEQUENCE [LARGE SCALE GENOMIC DNA]</scope>
</reference>
<evidence type="ECO:0000313" key="6">
    <source>
        <dbReference type="EMBL" id="ETO13596.1"/>
    </source>
</evidence>
<gene>
    <name evidence="6" type="ORF">RFI_23772</name>
</gene>
<name>X6MIV0_RETFI</name>
<dbReference type="GO" id="GO:0006511">
    <property type="term" value="P:ubiquitin-dependent protein catabolic process"/>
    <property type="evidence" value="ECO:0007669"/>
    <property type="project" value="TreeGrafter"/>
</dbReference>
<sequence>MLPVTSEICEDRTQKVNVTITYENVNEYVEEFVYEHNTATFPSNNSSNDIARAANWPSLRRPHSTIPANIASNTTLQHGATQDATYMNTGVPAKAHGHISKRSFSDRDLRRWCNNAHHDLKQQCEQIPVHFTDDKELEYDSDPSSTFVLDKLRAGLHRDTQRTQSRKISNLCVTNLEHSNERPVHNMGAYEASSMANSPNGPVPLAKQQSFSNSFLGSSQFLNSKVFMQFEEEHDNKMCSICRDELVKGDTMAKLLCGHFFHKSCLVQWLLKNPVCPNCREEVEKFANVPFL</sequence>
<comment type="caution">
    <text evidence="6">The sequence shown here is derived from an EMBL/GenBank/DDBJ whole genome shotgun (WGS) entry which is preliminary data.</text>
</comment>
<dbReference type="SUPFAM" id="SSF57850">
    <property type="entry name" value="RING/U-box"/>
    <property type="match status" value="1"/>
</dbReference>
<dbReference type="InterPro" id="IPR001841">
    <property type="entry name" value="Znf_RING"/>
</dbReference>
<dbReference type="EMBL" id="ASPP01020509">
    <property type="protein sequence ID" value="ETO13596.1"/>
    <property type="molecule type" value="Genomic_DNA"/>
</dbReference>
<dbReference type="PANTHER" id="PTHR45931:SF16">
    <property type="entry name" value="RING_U-BOX SUPERFAMILY PROTEIN"/>
    <property type="match status" value="1"/>
</dbReference>
<keyword evidence="2 4" id="KW-0863">Zinc-finger</keyword>
<dbReference type="Proteomes" id="UP000023152">
    <property type="component" value="Unassembled WGS sequence"/>
</dbReference>
<accession>X6MIV0</accession>
<protein>
    <recommendedName>
        <fullName evidence="5">RING-type domain-containing protein</fullName>
    </recommendedName>
</protein>
<evidence type="ECO:0000256" key="4">
    <source>
        <dbReference type="PROSITE-ProRule" id="PRU00175"/>
    </source>
</evidence>
<dbReference type="GO" id="GO:0008270">
    <property type="term" value="F:zinc ion binding"/>
    <property type="evidence" value="ECO:0007669"/>
    <property type="project" value="UniProtKB-KW"/>
</dbReference>
<keyword evidence="3" id="KW-0862">Zinc</keyword>
<dbReference type="GO" id="GO:0061630">
    <property type="term" value="F:ubiquitin protein ligase activity"/>
    <property type="evidence" value="ECO:0007669"/>
    <property type="project" value="TreeGrafter"/>
</dbReference>
<dbReference type="PANTHER" id="PTHR45931">
    <property type="entry name" value="SI:CH211-59O9.10"/>
    <property type="match status" value="1"/>
</dbReference>
<dbReference type="InterPro" id="IPR013083">
    <property type="entry name" value="Znf_RING/FYVE/PHD"/>
</dbReference>
<dbReference type="Gene3D" id="3.30.40.10">
    <property type="entry name" value="Zinc/RING finger domain, C3HC4 (zinc finger)"/>
    <property type="match status" value="1"/>
</dbReference>
<dbReference type="Pfam" id="PF13639">
    <property type="entry name" value="zf-RING_2"/>
    <property type="match status" value="1"/>
</dbReference>
<dbReference type="OrthoDB" id="10057496at2759"/>
<organism evidence="6 7">
    <name type="scientific">Reticulomyxa filosa</name>
    <dbReference type="NCBI Taxonomy" id="46433"/>
    <lineage>
        <taxon>Eukaryota</taxon>
        <taxon>Sar</taxon>
        <taxon>Rhizaria</taxon>
        <taxon>Retaria</taxon>
        <taxon>Foraminifera</taxon>
        <taxon>Monothalamids</taxon>
        <taxon>Reticulomyxidae</taxon>
        <taxon>Reticulomyxa</taxon>
    </lineage>
</organism>
<evidence type="ECO:0000256" key="3">
    <source>
        <dbReference type="ARBA" id="ARBA00022833"/>
    </source>
</evidence>
<dbReference type="SMART" id="SM00184">
    <property type="entry name" value="RING"/>
    <property type="match status" value="1"/>
</dbReference>
<keyword evidence="1" id="KW-0479">Metal-binding</keyword>
<evidence type="ECO:0000256" key="1">
    <source>
        <dbReference type="ARBA" id="ARBA00022723"/>
    </source>
</evidence>
<proteinExistence type="predicted"/>
<feature type="domain" description="RING-type" evidence="5">
    <location>
        <begin position="239"/>
        <end position="280"/>
    </location>
</feature>
<evidence type="ECO:0000313" key="7">
    <source>
        <dbReference type="Proteomes" id="UP000023152"/>
    </source>
</evidence>
<dbReference type="GO" id="GO:0005634">
    <property type="term" value="C:nucleus"/>
    <property type="evidence" value="ECO:0007669"/>
    <property type="project" value="TreeGrafter"/>
</dbReference>
<dbReference type="InterPro" id="IPR051834">
    <property type="entry name" value="RING_finger_E3_ligase"/>
</dbReference>
<dbReference type="AlphaFoldDB" id="X6MIV0"/>
<evidence type="ECO:0000256" key="2">
    <source>
        <dbReference type="ARBA" id="ARBA00022771"/>
    </source>
</evidence>
<evidence type="ECO:0000259" key="5">
    <source>
        <dbReference type="PROSITE" id="PS50089"/>
    </source>
</evidence>